<name>A0ABD6BYL7_9EURY</name>
<keyword evidence="3" id="KW-1185">Reference proteome</keyword>
<organism evidence="2 3">
    <name type="scientific">Halorubrum laminariae</name>
    <dbReference type="NCBI Taxonomy" id="1433523"/>
    <lineage>
        <taxon>Archaea</taxon>
        <taxon>Methanobacteriati</taxon>
        <taxon>Methanobacteriota</taxon>
        <taxon>Stenosarchaea group</taxon>
        <taxon>Halobacteria</taxon>
        <taxon>Halobacteriales</taxon>
        <taxon>Haloferacaceae</taxon>
        <taxon>Halorubrum</taxon>
    </lineage>
</organism>
<gene>
    <name evidence="2" type="ORF">ACFR9T_06140</name>
</gene>
<dbReference type="EMBL" id="JBHUDB010000002">
    <property type="protein sequence ID" value="MFD1570166.1"/>
    <property type="molecule type" value="Genomic_DNA"/>
</dbReference>
<proteinExistence type="predicted"/>
<evidence type="ECO:0000313" key="3">
    <source>
        <dbReference type="Proteomes" id="UP001597185"/>
    </source>
</evidence>
<evidence type="ECO:0000256" key="1">
    <source>
        <dbReference type="SAM" id="MobiDB-lite"/>
    </source>
</evidence>
<evidence type="ECO:0000313" key="2">
    <source>
        <dbReference type="EMBL" id="MFD1570166.1"/>
    </source>
</evidence>
<dbReference type="AlphaFoldDB" id="A0ABD6BYL7"/>
<feature type="region of interest" description="Disordered" evidence="1">
    <location>
        <begin position="1"/>
        <end position="23"/>
    </location>
</feature>
<feature type="compositionally biased region" description="Basic and acidic residues" evidence="1">
    <location>
        <begin position="1"/>
        <end position="18"/>
    </location>
</feature>
<reference evidence="2 3" key="1">
    <citation type="journal article" date="2019" name="Int. J. Syst. Evol. Microbiol.">
        <title>The Global Catalogue of Microorganisms (GCM) 10K type strain sequencing project: providing services to taxonomists for standard genome sequencing and annotation.</title>
        <authorList>
            <consortium name="The Broad Institute Genomics Platform"/>
            <consortium name="The Broad Institute Genome Sequencing Center for Infectious Disease"/>
            <person name="Wu L."/>
            <person name="Ma J."/>
        </authorList>
    </citation>
    <scope>NUCLEOTIDE SEQUENCE [LARGE SCALE GENOMIC DNA]</scope>
    <source>
        <strain evidence="2 3">CGMCC 1.12689</strain>
    </source>
</reference>
<sequence length="206" mass="22729">MDSEGTQRRLIDQPRPDVESFTPNTTTISTIVEIEAGSEARAKQVLEKLPAEVNKLAFNGWPVYKSDMEPNDDPAVVSHFDHSIACYHGHPLYESSRGPGIPEDFPVEDKCGGLAFHVTKDYDTAIYRFFGPSVTVAGRPTHDQIAGTYELSISVKKDTERTNHMRGPGRTTHDVQLHLNGMRTRGSISYGETVIEPVNNTDTASA</sequence>
<dbReference type="RefSeq" id="WP_256397026.1">
    <property type="nucleotide sequence ID" value="NZ_JANHDL010000004.1"/>
</dbReference>
<accession>A0ABD6BYL7</accession>
<protein>
    <submittedName>
        <fullName evidence="2">Uncharacterized protein</fullName>
    </submittedName>
</protein>
<comment type="caution">
    <text evidence="2">The sequence shown here is derived from an EMBL/GenBank/DDBJ whole genome shotgun (WGS) entry which is preliminary data.</text>
</comment>
<dbReference type="Proteomes" id="UP001597185">
    <property type="component" value="Unassembled WGS sequence"/>
</dbReference>